<feature type="compositionally biased region" description="Polar residues" evidence="25">
    <location>
        <begin position="17"/>
        <end position="26"/>
    </location>
</feature>
<feature type="binding site" evidence="23">
    <location>
        <begin position="1232"/>
        <end position="1233"/>
    </location>
    <ligand>
        <name>S-adenosyl-L-methionine</name>
        <dbReference type="ChEBI" id="CHEBI:59789"/>
    </ligand>
</feature>
<feature type="domain" description="B12-binding" evidence="29">
    <location>
        <begin position="787"/>
        <end position="922"/>
    </location>
</feature>
<dbReference type="SMART" id="SM01018">
    <property type="entry name" value="B12-binding_2"/>
    <property type="match status" value="1"/>
</dbReference>
<evidence type="ECO:0000256" key="8">
    <source>
        <dbReference type="ARBA" id="ARBA00022603"/>
    </source>
</evidence>
<feature type="domain" description="AdoMet activation" evidence="28">
    <location>
        <begin position="937"/>
        <end position="1270"/>
    </location>
</feature>
<dbReference type="NCBIfam" id="TIGR02082">
    <property type="entry name" value="metH"/>
    <property type="match status" value="1"/>
</dbReference>
<dbReference type="FunFam" id="1.10.1240.10:FF:000001">
    <property type="entry name" value="Methionine synthase"/>
    <property type="match status" value="1"/>
</dbReference>
<keyword evidence="8 21" id="KW-0489">Methyltransferase</keyword>
<dbReference type="InterPro" id="IPR050554">
    <property type="entry name" value="Met_Synthase/Corrinoid"/>
</dbReference>
<dbReference type="Proteomes" id="UP000193317">
    <property type="component" value="Unassembled WGS sequence"/>
</dbReference>
<dbReference type="UniPathway" id="UPA00051">
    <property type="reaction ID" value="UER00081"/>
</dbReference>
<dbReference type="InterPro" id="IPR033706">
    <property type="entry name" value="Met_synthase_B12-bd"/>
</dbReference>
<name>A0A1X2EWB5_MYCSZ</name>
<dbReference type="EC" id="2.1.1.13" evidence="6 20"/>
<dbReference type="Gene3D" id="3.20.20.20">
    <property type="entry name" value="Dihydropteroate synthase-like"/>
    <property type="match status" value="1"/>
</dbReference>
<evidence type="ECO:0000313" key="31">
    <source>
        <dbReference type="EMBL" id="ORX10473.1"/>
    </source>
</evidence>
<feature type="binding site" evidence="23">
    <location>
        <position position="849"/>
    </location>
    <ligand>
        <name>methylcob(III)alamin</name>
        <dbReference type="ChEBI" id="CHEBI:28115"/>
    </ligand>
</feature>
<evidence type="ECO:0000256" key="18">
    <source>
        <dbReference type="ARBA" id="ARBA00025552"/>
    </source>
</evidence>
<dbReference type="GO" id="GO:0050667">
    <property type="term" value="P:homocysteine metabolic process"/>
    <property type="evidence" value="ECO:0007669"/>
    <property type="project" value="TreeGrafter"/>
</dbReference>
<evidence type="ECO:0000256" key="22">
    <source>
        <dbReference type="PIRSR" id="PIRSR000381-1"/>
    </source>
</evidence>
<dbReference type="PANTHER" id="PTHR45833:SF1">
    <property type="entry name" value="METHIONINE SYNTHASE"/>
    <property type="match status" value="1"/>
</dbReference>
<evidence type="ECO:0000256" key="10">
    <source>
        <dbReference type="ARBA" id="ARBA00022628"/>
    </source>
</evidence>
<dbReference type="GO" id="GO:0046653">
    <property type="term" value="P:tetrahydrofolate metabolic process"/>
    <property type="evidence" value="ECO:0007669"/>
    <property type="project" value="TreeGrafter"/>
</dbReference>
<dbReference type="PROSITE" id="PS50974">
    <property type="entry name" value="ADOMET_ACTIVATION"/>
    <property type="match status" value="1"/>
</dbReference>
<reference evidence="31 32" key="1">
    <citation type="submission" date="2016-01" db="EMBL/GenBank/DDBJ databases">
        <title>The new phylogeny of the genus Mycobacterium.</title>
        <authorList>
            <person name="Tarcisio F."/>
            <person name="Conor M."/>
            <person name="Antonella G."/>
            <person name="Elisabetta G."/>
            <person name="Giulia F.S."/>
            <person name="Sara T."/>
            <person name="Anna F."/>
            <person name="Clotilde B."/>
            <person name="Roberto B."/>
            <person name="Veronica D.S."/>
            <person name="Fabio R."/>
            <person name="Monica P."/>
            <person name="Olivier J."/>
            <person name="Enrico T."/>
            <person name="Nicola S."/>
        </authorList>
    </citation>
    <scope>NUCLEOTIDE SEQUENCE [LARGE SCALE GENOMIC DNA]</scope>
    <source>
        <strain evidence="31 32">DSM 44166</strain>
    </source>
</reference>
<comment type="cofactor">
    <cofactor evidence="2 21 24">
        <name>Zn(2+)</name>
        <dbReference type="ChEBI" id="CHEBI:29105"/>
    </cofactor>
</comment>
<keyword evidence="14" id="KW-0677">Repeat</keyword>
<dbReference type="EMBL" id="LQPW01000041">
    <property type="protein sequence ID" value="ORX10473.1"/>
    <property type="molecule type" value="Genomic_DNA"/>
</dbReference>
<sequence length="1271" mass="139561">MFGGLRPPWYPPRSAESRTPSTTEGTCVNAFEPNIRPDCTDELTAALRQRIMVIDGAMGTAIQRDRPDEAGYRGDRFTEWPTALQGNNDLLTLTQPQIIAGIHREYLEAGADILETNTFNANAISLSDYDMVDLAYELNYAGAALARKTADEFSTPEKPRYVAGAIGPTTRTASISPDVNDPGARNVSYDQLVAAYLESANGLVDGGADLLIIETIFDSLNAKAAVFAVETLFEERGRRWPLIISGTITDASGRTLSGQVTEAFWNAIRHAKPIAVGLNCALGAPEMRPYIAEMGRIADTFVSCYPNAGLPNAFGEYDETPERQAGYIADFAEAGLVNIVGGCCGTAPPHIAEIAKVVEGKAPRELPDIEVATRLSGLEPLNITDDSLFVNIGERTNITGSARFRNLIKAEDYDTALSVALQQVEVGAQVIDINMDEGMIDGVAAMDRFTKLIAAEPDISRVPVMIDSSKWEVIEAGLKNVQGKPIVNSISMKEGEEKFIREARLCRKYGAAVVVMAFDEKGQADNLERRKEICGRAYRILTEEVGFPPEDIIFDPNCFALATGIEEHATYGIDFIEACAWIKENLPGVHLSGGISNVSFSFRGNNPVREAIHAVFLYHAIKAGLDMGIVNAGALVPYDSIDPELRDRIEDVVLNRREDAAERLLEIAERFNSKEKADDSVVQEWRSLPVRERITHALVKGIDAHVDADTEELRSEIAGAGGRPIEVIEGPLMDGMNVVGDLFGSGKMFLPQVVKSARVMKKAVAYLLPFIEKEKEESGAAAGKDTNGTIVMATVKGDVHDIGKNIVGVVLQCNNFEVIDLGVMVPAEKILAAAKEHDADIIGLSGLITPSLDEMSNFAVEMEREGLKIPLLIGGATTSRAHTAVKISPRRSGPVVWVKDASRSVPVAAALLDDKQRPALLEATEKDYAALRERHSQKSERPMLTLEKARANRTPIDWDGYTPPVPAQGLGVREFQDYDLAELREYIDWQPFFNAWEMKGRFPDILNNPASGEAARKLYDDAQQMLDTLIKEKWLTANGVIGFFPANAVGDDIEVYTDDTRTEVLTMLHNLRQQGEHREGIPNRSLGDFVAPKDTGLADYVGAFAVTAGLGSQEKIAEFKAALDDYSAILLESLADRLAEAFAERMHQRVRKEFWGFQPDEQLDNDALIDEKYRGIRPAPGYPACPEHTEKVTLWQLMDVRERTGIELTESMAMWPGAAVSGWYFSHPQSQYFVVGRMAQDQVADYAKRKGWTLAEAERWLGPNLGYNPED</sequence>
<dbReference type="PIRSF" id="PIRSF000381">
    <property type="entry name" value="MetH"/>
    <property type="match status" value="1"/>
</dbReference>
<dbReference type="PROSITE" id="PS51337">
    <property type="entry name" value="B12_BINDING_NTER"/>
    <property type="match status" value="1"/>
</dbReference>
<keyword evidence="16 21" id="KW-0486">Methionine biosynthesis</keyword>
<evidence type="ECO:0000259" key="29">
    <source>
        <dbReference type="PROSITE" id="PS51332"/>
    </source>
</evidence>
<comment type="cofactor">
    <cofactor evidence="3 21 22">
        <name>methylcob(III)alamin</name>
        <dbReference type="ChEBI" id="CHEBI:28115"/>
    </cofactor>
</comment>
<dbReference type="FunFam" id="3.20.20.330:FF:000001">
    <property type="entry name" value="Methionine synthase"/>
    <property type="match status" value="1"/>
</dbReference>
<dbReference type="GO" id="GO:0032259">
    <property type="term" value="P:methylation"/>
    <property type="evidence" value="ECO:0007669"/>
    <property type="project" value="UniProtKB-KW"/>
</dbReference>
<evidence type="ECO:0000313" key="32">
    <source>
        <dbReference type="Proteomes" id="UP000193317"/>
    </source>
</evidence>
<dbReference type="GO" id="GO:0008270">
    <property type="term" value="F:zinc ion binding"/>
    <property type="evidence" value="ECO:0007669"/>
    <property type="project" value="UniProtKB-UniRule"/>
</dbReference>
<keyword evidence="9 21" id="KW-0028">Amino-acid biosynthesis</keyword>
<evidence type="ECO:0000256" key="15">
    <source>
        <dbReference type="ARBA" id="ARBA00022833"/>
    </source>
</evidence>
<dbReference type="SUPFAM" id="SSF56507">
    <property type="entry name" value="Methionine synthase activation domain-like"/>
    <property type="match status" value="1"/>
</dbReference>
<evidence type="ECO:0000256" key="20">
    <source>
        <dbReference type="NCBIfam" id="TIGR02082"/>
    </source>
</evidence>
<evidence type="ECO:0000256" key="13">
    <source>
        <dbReference type="ARBA" id="ARBA00022723"/>
    </source>
</evidence>
<feature type="region of interest" description="Disordered" evidence="25">
    <location>
        <begin position="1"/>
        <end position="26"/>
    </location>
</feature>
<feature type="domain" description="B12-binding N-terminal" evidence="30">
    <location>
        <begin position="681"/>
        <end position="779"/>
    </location>
</feature>
<evidence type="ECO:0000256" key="17">
    <source>
        <dbReference type="ARBA" id="ARBA00023285"/>
    </source>
</evidence>
<comment type="caution">
    <text evidence="31">The sequence shown here is derived from an EMBL/GenBank/DDBJ whole genome shotgun (WGS) entry which is preliminary data.</text>
</comment>
<evidence type="ECO:0000256" key="25">
    <source>
        <dbReference type="SAM" id="MobiDB-lite"/>
    </source>
</evidence>
<protein>
    <recommendedName>
        <fullName evidence="7 20">Methionine synthase</fullName>
        <ecNumber evidence="6 20">2.1.1.13</ecNumber>
    </recommendedName>
    <alternativeName>
        <fullName evidence="19 21">5-methyltetrahydrofolate--homocysteine methyltransferase</fullName>
    </alternativeName>
</protein>
<feature type="binding site" description="axial binding residue" evidence="22">
    <location>
        <position position="800"/>
    </location>
    <ligand>
        <name>methylcob(III)alamin</name>
        <dbReference type="ChEBI" id="CHEBI:28115"/>
    </ligand>
    <ligandPart>
        <name>Co</name>
        <dbReference type="ChEBI" id="CHEBI:27638"/>
    </ligandPart>
</feature>
<dbReference type="FunFam" id="3.20.20.20:FF:000002">
    <property type="entry name" value="Methionine synthase"/>
    <property type="match status" value="1"/>
</dbReference>
<dbReference type="InterPro" id="IPR011005">
    <property type="entry name" value="Dihydropteroate_synth-like_sf"/>
</dbReference>
<evidence type="ECO:0000256" key="5">
    <source>
        <dbReference type="ARBA" id="ARBA00010398"/>
    </source>
</evidence>
<evidence type="ECO:0000256" key="23">
    <source>
        <dbReference type="PIRSR" id="PIRSR000381-2"/>
    </source>
</evidence>
<gene>
    <name evidence="31" type="ORF">AWC27_24535</name>
</gene>
<proteinExistence type="inferred from homology"/>
<dbReference type="Gene3D" id="1.10.1240.10">
    <property type="entry name" value="Methionine synthase domain"/>
    <property type="match status" value="1"/>
</dbReference>
<evidence type="ECO:0000256" key="24">
    <source>
        <dbReference type="PROSITE-ProRule" id="PRU00333"/>
    </source>
</evidence>
<organism evidence="31 32">
    <name type="scientific">Mycobacterium szulgai</name>
    <dbReference type="NCBI Taxonomy" id="1787"/>
    <lineage>
        <taxon>Bacteria</taxon>
        <taxon>Bacillati</taxon>
        <taxon>Actinomycetota</taxon>
        <taxon>Actinomycetes</taxon>
        <taxon>Mycobacteriales</taxon>
        <taxon>Mycobacteriaceae</taxon>
        <taxon>Mycobacterium</taxon>
    </lineage>
</organism>
<keyword evidence="13 21" id="KW-0479">Metal-binding</keyword>
<evidence type="ECO:0000256" key="11">
    <source>
        <dbReference type="ARBA" id="ARBA00022679"/>
    </source>
</evidence>
<dbReference type="GO" id="GO:0008705">
    <property type="term" value="F:methionine synthase activity"/>
    <property type="evidence" value="ECO:0007669"/>
    <property type="project" value="UniProtKB-UniRule"/>
</dbReference>
<evidence type="ECO:0000256" key="2">
    <source>
        <dbReference type="ARBA" id="ARBA00001947"/>
    </source>
</evidence>
<evidence type="ECO:0000256" key="7">
    <source>
        <dbReference type="ARBA" id="ARBA00013998"/>
    </source>
</evidence>
<dbReference type="Pfam" id="PF02607">
    <property type="entry name" value="B12-binding_2"/>
    <property type="match status" value="1"/>
</dbReference>
<dbReference type="Pfam" id="PF02310">
    <property type="entry name" value="B12-binding"/>
    <property type="match status" value="1"/>
</dbReference>
<evidence type="ECO:0000256" key="19">
    <source>
        <dbReference type="ARBA" id="ARBA00031040"/>
    </source>
</evidence>
<dbReference type="PROSITE" id="PS51332">
    <property type="entry name" value="B12_BINDING"/>
    <property type="match status" value="1"/>
</dbReference>
<evidence type="ECO:0000256" key="21">
    <source>
        <dbReference type="PIRNR" id="PIRNR000381"/>
    </source>
</evidence>
<feature type="binding site" evidence="23">
    <location>
        <position position="1177"/>
    </location>
    <ligand>
        <name>S-adenosyl-L-methionine</name>
        <dbReference type="ChEBI" id="CHEBI:59789"/>
    </ligand>
</feature>
<feature type="binding site" evidence="23">
    <location>
        <position position="729"/>
    </location>
    <ligand>
        <name>methylcob(III)alamin</name>
        <dbReference type="ChEBI" id="CHEBI:28115"/>
    </ligand>
</feature>
<feature type="domain" description="Hcy-binding" evidence="26">
    <location>
        <begin position="40"/>
        <end position="358"/>
    </location>
</feature>
<dbReference type="InterPro" id="IPR000489">
    <property type="entry name" value="Pterin-binding_dom"/>
</dbReference>
<evidence type="ECO:0000256" key="16">
    <source>
        <dbReference type="ARBA" id="ARBA00023167"/>
    </source>
</evidence>
<dbReference type="InterPro" id="IPR036594">
    <property type="entry name" value="Meth_synthase_dom"/>
</dbReference>
<dbReference type="CDD" id="cd00740">
    <property type="entry name" value="MeTr"/>
    <property type="match status" value="1"/>
</dbReference>
<dbReference type="SUPFAM" id="SSF52242">
    <property type="entry name" value="Cobalamin (vitamin B12)-binding domain"/>
    <property type="match status" value="1"/>
</dbReference>
<dbReference type="InterPro" id="IPR036589">
    <property type="entry name" value="HCY_dom_sf"/>
</dbReference>
<evidence type="ECO:0000256" key="1">
    <source>
        <dbReference type="ARBA" id="ARBA00001700"/>
    </source>
</evidence>
<feature type="binding site" evidence="22 24">
    <location>
        <position position="344"/>
    </location>
    <ligand>
        <name>Zn(2+)</name>
        <dbReference type="ChEBI" id="CHEBI:29105"/>
    </ligand>
</feature>
<keyword evidence="32" id="KW-1185">Reference proteome</keyword>
<dbReference type="InterPro" id="IPR003726">
    <property type="entry name" value="HCY_dom"/>
</dbReference>
<dbReference type="NCBIfam" id="NF007024">
    <property type="entry name" value="PRK09490.1"/>
    <property type="match status" value="1"/>
</dbReference>
<keyword evidence="10 21" id="KW-0846">Cobalamin</keyword>
<evidence type="ECO:0000259" key="30">
    <source>
        <dbReference type="PROSITE" id="PS51337"/>
    </source>
</evidence>
<dbReference type="InterPro" id="IPR036724">
    <property type="entry name" value="Cobalamin-bd_sf"/>
</dbReference>
<dbReference type="PROSITE" id="PS50972">
    <property type="entry name" value="PTERIN_BINDING"/>
    <property type="match status" value="1"/>
</dbReference>
<comment type="domain">
    <text evidence="21">Modular enzyme with four functionally distinct domains. The isolated Hcy-binding domain catalyzes methyl transfer from free methylcobalamin to homocysteine. The Hcy-binding domain in association with the pterin-binding domain catalyzes the methylation of cob(I)alamin by methyltetrahydrofolate and the methylation of homocysteine. The B12-binding domain binds the cofactor. The AdoMet activation domain binds S-adenosyl-L-methionine. Under aerobic conditions cob(I)alamin can be converted to inactive cob(II)alamin. Reductive methylation by S-adenosyl-L-methionine and flavodoxin regenerates methylcobalamin.</text>
</comment>
<dbReference type="GO" id="GO:0005829">
    <property type="term" value="C:cytosol"/>
    <property type="evidence" value="ECO:0007669"/>
    <property type="project" value="TreeGrafter"/>
</dbReference>
<evidence type="ECO:0000256" key="3">
    <source>
        <dbReference type="ARBA" id="ARBA00001956"/>
    </source>
</evidence>
<keyword evidence="11 21" id="KW-0808">Transferase</keyword>
<comment type="pathway">
    <text evidence="4 21">Amino-acid biosynthesis; L-methionine biosynthesis via de novo pathway; L-methionine from L-homocysteine (MetH route): step 1/1.</text>
</comment>
<keyword evidence="12 21" id="KW-0949">S-adenosyl-L-methionine</keyword>
<comment type="catalytic activity">
    <reaction evidence="1 21">
        <text>(6S)-5-methyl-5,6,7,8-tetrahydrofolate + L-homocysteine = (6S)-5,6,7,8-tetrahydrofolate + L-methionine</text>
        <dbReference type="Rhea" id="RHEA:11172"/>
        <dbReference type="ChEBI" id="CHEBI:18608"/>
        <dbReference type="ChEBI" id="CHEBI:57453"/>
        <dbReference type="ChEBI" id="CHEBI:57844"/>
        <dbReference type="ChEBI" id="CHEBI:58199"/>
        <dbReference type="EC" id="2.1.1.13"/>
    </reaction>
</comment>
<comment type="similarity">
    <text evidence="5">Belongs to the vitamin-B12 dependent methionine synthase family.</text>
</comment>
<dbReference type="Pfam" id="PF02965">
    <property type="entry name" value="Met_synt_B12"/>
    <property type="match status" value="1"/>
</dbReference>
<dbReference type="Pfam" id="PF02574">
    <property type="entry name" value="S-methyl_trans"/>
    <property type="match status" value="1"/>
</dbReference>
<evidence type="ECO:0000256" key="9">
    <source>
        <dbReference type="ARBA" id="ARBA00022605"/>
    </source>
</evidence>
<evidence type="ECO:0000259" key="27">
    <source>
        <dbReference type="PROSITE" id="PS50972"/>
    </source>
</evidence>
<evidence type="ECO:0000256" key="6">
    <source>
        <dbReference type="ARBA" id="ARBA00012032"/>
    </source>
</evidence>
<dbReference type="FunFam" id="3.40.50.280:FF:000001">
    <property type="entry name" value="Methionine synthase"/>
    <property type="match status" value="1"/>
</dbReference>
<feature type="binding site" evidence="23">
    <location>
        <position position="845"/>
    </location>
    <ligand>
        <name>methylcob(III)alamin</name>
        <dbReference type="ChEBI" id="CHEBI:28115"/>
    </ligand>
</feature>
<dbReference type="SUPFAM" id="SSF82282">
    <property type="entry name" value="Homocysteine S-methyltransferase"/>
    <property type="match status" value="1"/>
</dbReference>
<feature type="domain" description="Pterin-binding" evidence="27">
    <location>
        <begin position="389"/>
        <end position="650"/>
    </location>
</feature>
<feature type="binding site" evidence="23">
    <location>
        <begin position="797"/>
        <end position="801"/>
    </location>
    <ligand>
        <name>methylcob(III)alamin</name>
        <dbReference type="ChEBI" id="CHEBI:28115"/>
    </ligand>
</feature>
<dbReference type="Pfam" id="PF00809">
    <property type="entry name" value="Pterin_bind"/>
    <property type="match status" value="1"/>
</dbReference>
<dbReference type="AlphaFoldDB" id="A0A1X2EWB5"/>
<dbReference type="Gene3D" id="1.10.288.10">
    <property type="entry name" value="Cobalamin-dependent Methionine Synthase, domain 2"/>
    <property type="match status" value="1"/>
</dbReference>
<feature type="binding site" evidence="23">
    <location>
        <position position="901"/>
    </location>
    <ligand>
        <name>methylcob(III)alamin</name>
        <dbReference type="ChEBI" id="CHEBI:28115"/>
    </ligand>
</feature>
<dbReference type="InterPro" id="IPR037010">
    <property type="entry name" value="VitB12-dep_Met_synth_activ_sf"/>
</dbReference>
<dbReference type="GO" id="GO:0031419">
    <property type="term" value="F:cobalamin binding"/>
    <property type="evidence" value="ECO:0007669"/>
    <property type="project" value="UniProtKB-UniRule"/>
</dbReference>
<dbReference type="Gene3D" id="3.40.50.280">
    <property type="entry name" value="Cobalamin-binding domain"/>
    <property type="match status" value="1"/>
</dbReference>
<dbReference type="Gene3D" id="3.20.20.330">
    <property type="entry name" value="Homocysteine-binding-like domain"/>
    <property type="match status" value="1"/>
</dbReference>
<dbReference type="InterPro" id="IPR006158">
    <property type="entry name" value="Cobalamin-bd"/>
</dbReference>
<evidence type="ECO:0000256" key="4">
    <source>
        <dbReference type="ARBA" id="ARBA00005178"/>
    </source>
</evidence>
<dbReference type="CDD" id="cd02069">
    <property type="entry name" value="methionine_synthase_B12_BD"/>
    <property type="match status" value="1"/>
</dbReference>
<keyword evidence="15 21" id="KW-0862">Zinc</keyword>
<evidence type="ECO:0000259" key="26">
    <source>
        <dbReference type="PROSITE" id="PS50970"/>
    </source>
</evidence>
<dbReference type="Gene3D" id="3.10.196.10">
    <property type="entry name" value="Vitamin B12-dependent methionine synthase, activation domain"/>
    <property type="match status" value="1"/>
</dbReference>
<dbReference type="SUPFAM" id="SSF51717">
    <property type="entry name" value="Dihydropteroate synthetase-like"/>
    <property type="match status" value="1"/>
</dbReference>
<feature type="binding site" evidence="22 24">
    <location>
        <position position="280"/>
    </location>
    <ligand>
        <name>Zn(2+)</name>
        <dbReference type="ChEBI" id="CHEBI:29105"/>
    </ligand>
</feature>
<dbReference type="PROSITE" id="PS50970">
    <property type="entry name" value="HCY"/>
    <property type="match status" value="1"/>
</dbReference>
<feature type="binding site" evidence="22 24">
    <location>
        <position position="343"/>
    </location>
    <ligand>
        <name>Zn(2+)</name>
        <dbReference type="ChEBI" id="CHEBI:29105"/>
    </ligand>
</feature>
<dbReference type="InterPro" id="IPR003759">
    <property type="entry name" value="Cbl-bd_cap"/>
</dbReference>
<dbReference type="InterPro" id="IPR004223">
    <property type="entry name" value="VitB12-dep_Met_synth_activ_dom"/>
</dbReference>
<feature type="binding site" evidence="23">
    <location>
        <position position="988"/>
    </location>
    <ligand>
        <name>S-adenosyl-L-methionine</name>
        <dbReference type="ChEBI" id="CHEBI:59789"/>
    </ligand>
</feature>
<keyword evidence="17 21" id="KW-0170">Cobalt</keyword>
<dbReference type="InterPro" id="IPR011822">
    <property type="entry name" value="MetH"/>
</dbReference>
<evidence type="ECO:0000256" key="12">
    <source>
        <dbReference type="ARBA" id="ARBA00022691"/>
    </source>
</evidence>
<evidence type="ECO:0000256" key="14">
    <source>
        <dbReference type="ARBA" id="ARBA00022737"/>
    </source>
</evidence>
<dbReference type="PANTHER" id="PTHR45833">
    <property type="entry name" value="METHIONINE SYNTHASE"/>
    <property type="match status" value="1"/>
</dbReference>
<dbReference type="SUPFAM" id="SSF47644">
    <property type="entry name" value="Methionine synthase domain"/>
    <property type="match status" value="1"/>
</dbReference>
<evidence type="ECO:0000259" key="28">
    <source>
        <dbReference type="PROSITE" id="PS50974"/>
    </source>
</evidence>
<accession>A0A1X2EWB5</accession>
<comment type="function">
    <text evidence="18 21">Catalyzes the transfer of a methyl group from methyl-cobalamin to homocysteine, yielding enzyme-bound cob(I)alamin and methionine. Subsequently, remethylates the cofactor using methyltetrahydrofolate.</text>
</comment>